<evidence type="ECO:0000256" key="1">
    <source>
        <dbReference type="SAM" id="MobiDB-lite"/>
    </source>
</evidence>
<protein>
    <submittedName>
        <fullName evidence="2">Hydroxyornithine transacylase SID3</fullName>
    </submittedName>
</protein>
<reference evidence="2" key="1">
    <citation type="submission" date="2023-04" db="EMBL/GenBank/DDBJ databases">
        <title>Chromosome-level genome of Chaenocephalus aceratus.</title>
        <authorList>
            <person name="Park H."/>
        </authorList>
    </citation>
    <scope>NUCLEOTIDE SEQUENCE</scope>
    <source>
        <strain evidence="2">DE</strain>
        <tissue evidence="2">Muscle</tissue>
    </source>
</reference>
<dbReference type="AlphaFoldDB" id="A0AAD9BXC9"/>
<evidence type="ECO:0000313" key="2">
    <source>
        <dbReference type="EMBL" id="KAK1890454.1"/>
    </source>
</evidence>
<accession>A0AAD9BXC9</accession>
<dbReference type="Proteomes" id="UP001228049">
    <property type="component" value="Unassembled WGS sequence"/>
</dbReference>
<keyword evidence="3" id="KW-1185">Reference proteome</keyword>
<gene>
    <name evidence="2" type="ORF">KUDE01_015125</name>
</gene>
<proteinExistence type="predicted"/>
<feature type="region of interest" description="Disordered" evidence="1">
    <location>
        <begin position="26"/>
        <end position="54"/>
    </location>
</feature>
<name>A0AAD9BXC9_DISEL</name>
<organism evidence="2 3">
    <name type="scientific">Dissostichus eleginoides</name>
    <name type="common">Patagonian toothfish</name>
    <name type="synonym">Dissostichus amissus</name>
    <dbReference type="NCBI Taxonomy" id="100907"/>
    <lineage>
        <taxon>Eukaryota</taxon>
        <taxon>Metazoa</taxon>
        <taxon>Chordata</taxon>
        <taxon>Craniata</taxon>
        <taxon>Vertebrata</taxon>
        <taxon>Euteleostomi</taxon>
        <taxon>Actinopterygii</taxon>
        <taxon>Neopterygii</taxon>
        <taxon>Teleostei</taxon>
        <taxon>Neoteleostei</taxon>
        <taxon>Acanthomorphata</taxon>
        <taxon>Eupercaria</taxon>
        <taxon>Perciformes</taxon>
        <taxon>Notothenioidei</taxon>
        <taxon>Nototheniidae</taxon>
        <taxon>Dissostichus</taxon>
    </lineage>
</organism>
<dbReference type="EMBL" id="JASDAP010000016">
    <property type="protein sequence ID" value="KAK1890454.1"/>
    <property type="molecule type" value="Genomic_DNA"/>
</dbReference>
<sequence>MLPYNQFKTVGMMPWERYVTTYNRDFPPFSERQPQVNQPKSRTEAQAAPSFISPPQTERETWPIFHHNFYKTSNSVYGSGLQPLSCSLFPASLHPFGSVLGEEAKSRHCVFDPKANVLEHQEARDEPQHKLDVLYEEGVIVLSSRVDPSCCEDLLRSVCSEGGLNNLLHLPEASRPIITMKDGENCDGSAYWRGWGPASGLTNSSFLQPTSSSCYAWDPECSNCYFKMQTCPPRSSTLTPVHIQPTFRCAEPSRTQPMTEYQSRYSAAWAQPKMQQSCGHHRH</sequence>
<comment type="caution">
    <text evidence="2">The sequence shown here is derived from an EMBL/GenBank/DDBJ whole genome shotgun (WGS) entry which is preliminary data.</text>
</comment>
<evidence type="ECO:0000313" key="3">
    <source>
        <dbReference type="Proteomes" id="UP001228049"/>
    </source>
</evidence>